<evidence type="ECO:0000256" key="5">
    <source>
        <dbReference type="ARBA" id="ARBA00022989"/>
    </source>
</evidence>
<dbReference type="RefSeq" id="WP_163749647.1">
    <property type="nucleotide sequence ID" value="NZ_AP022596.1"/>
</dbReference>
<evidence type="ECO:0000259" key="8">
    <source>
        <dbReference type="Pfam" id="PF11203"/>
    </source>
</evidence>
<evidence type="ECO:0000256" key="7">
    <source>
        <dbReference type="SAM" id="Phobius"/>
    </source>
</evidence>
<dbReference type="Proteomes" id="UP000467148">
    <property type="component" value="Chromosome"/>
</dbReference>
<comment type="similarity">
    <text evidence="2">Belongs to the EccE family.</text>
</comment>
<proteinExistence type="inferred from homology"/>
<dbReference type="NCBIfam" id="TIGR03923">
    <property type="entry name" value="T7SS_EccE"/>
    <property type="match status" value="1"/>
</dbReference>
<dbReference type="KEGG" id="mhev:MHEL_38290"/>
<dbReference type="Pfam" id="PF11203">
    <property type="entry name" value="EccE"/>
    <property type="match status" value="1"/>
</dbReference>
<keyword evidence="10" id="KW-1185">Reference proteome</keyword>
<evidence type="ECO:0000256" key="3">
    <source>
        <dbReference type="ARBA" id="ARBA00022475"/>
    </source>
</evidence>
<keyword evidence="5 7" id="KW-1133">Transmembrane helix</keyword>
<organism evidence="9 10">
    <name type="scientific">Mycolicibacterium helvum</name>
    <dbReference type="NCBI Taxonomy" id="1534349"/>
    <lineage>
        <taxon>Bacteria</taxon>
        <taxon>Bacillati</taxon>
        <taxon>Actinomycetota</taxon>
        <taxon>Actinomycetes</taxon>
        <taxon>Mycobacteriales</taxon>
        <taxon>Mycobacteriaceae</taxon>
        <taxon>Mycolicibacterium</taxon>
    </lineage>
</organism>
<name>A0A7I7TBQ2_9MYCO</name>
<feature type="domain" description="Type VII secretion system protein EccE" evidence="8">
    <location>
        <begin position="131"/>
        <end position="179"/>
    </location>
</feature>
<dbReference type="AlphaFoldDB" id="A0A7I7TBQ2"/>
<feature type="transmembrane region" description="Helical" evidence="7">
    <location>
        <begin position="32"/>
        <end position="51"/>
    </location>
</feature>
<reference evidence="9 10" key="1">
    <citation type="journal article" date="2019" name="Emerg. Microbes Infect.">
        <title>Comprehensive subspecies identification of 175 nontuberculous mycobacteria species based on 7547 genomic profiles.</title>
        <authorList>
            <person name="Matsumoto Y."/>
            <person name="Kinjo T."/>
            <person name="Motooka D."/>
            <person name="Nabeya D."/>
            <person name="Jung N."/>
            <person name="Uechi K."/>
            <person name="Horii T."/>
            <person name="Iida T."/>
            <person name="Fujita J."/>
            <person name="Nakamura S."/>
        </authorList>
    </citation>
    <scope>NUCLEOTIDE SEQUENCE [LARGE SCALE GENOMIC DNA]</scope>
    <source>
        <strain evidence="9 10">JCM 30396</strain>
    </source>
</reference>
<evidence type="ECO:0000256" key="1">
    <source>
        <dbReference type="ARBA" id="ARBA00004236"/>
    </source>
</evidence>
<dbReference type="GO" id="GO:0005886">
    <property type="term" value="C:plasma membrane"/>
    <property type="evidence" value="ECO:0007669"/>
    <property type="project" value="UniProtKB-SubCell"/>
</dbReference>
<keyword evidence="6 7" id="KW-0472">Membrane</keyword>
<accession>A0A7I7TBQ2</accession>
<gene>
    <name evidence="9" type="primary">eccE3_2</name>
    <name evidence="9" type="ORF">MHEL_38290</name>
</gene>
<protein>
    <submittedName>
        <fullName evidence="9">ESX-3 secretion system protein EccE3</fullName>
    </submittedName>
</protein>
<evidence type="ECO:0000313" key="10">
    <source>
        <dbReference type="Proteomes" id="UP000467148"/>
    </source>
</evidence>
<evidence type="ECO:0000256" key="2">
    <source>
        <dbReference type="ARBA" id="ARBA00007759"/>
    </source>
</evidence>
<evidence type="ECO:0000313" key="9">
    <source>
        <dbReference type="EMBL" id="BBY65586.1"/>
    </source>
</evidence>
<dbReference type="InterPro" id="IPR050051">
    <property type="entry name" value="EccE_dom"/>
</dbReference>
<dbReference type="InterPro" id="IPR021368">
    <property type="entry name" value="T7SS_EccE"/>
</dbReference>
<evidence type="ECO:0000256" key="4">
    <source>
        <dbReference type="ARBA" id="ARBA00022692"/>
    </source>
</evidence>
<evidence type="ECO:0000256" key="6">
    <source>
        <dbReference type="ARBA" id="ARBA00023136"/>
    </source>
</evidence>
<comment type="subcellular location">
    <subcellularLocation>
        <location evidence="1">Cell membrane</location>
    </subcellularLocation>
</comment>
<dbReference type="EMBL" id="AP022596">
    <property type="protein sequence ID" value="BBY65586.1"/>
    <property type="molecule type" value="Genomic_DNA"/>
</dbReference>
<sequence length="312" mass="33777">MILPGSGRIALALLAAVPAVMAYPWRTAPDRWLLGVAVVIVAALFGSWRRLHLTTIVRRRLQLSLARGRVDRGAYPLVEFMEADARATVVLRVIDGGDRALPLDLISSYLDRYGMRCESVRVTSRDGTTGRTTWVGLTMSAAANLAALHARSTAIPLRQSADVTARRLADELRERGWLVSGVDIDVPDLVGPQAKELWRAVVDEPKGYVAAYSIAGNALAESLTRLWSQGFDEVWTAIEFSARGVAAACAIRTAEVPKAVAPLAGLTVRHGTQWQAVRALSPFATMSLDADLFEPDDVPAVRWNANGVVVNT</sequence>
<keyword evidence="4 7" id="KW-0812">Transmembrane</keyword>
<keyword evidence="3" id="KW-1003">Cell membrane</keyword>